<organism evidence="2 3">
    <name type="scientific">Candidatus Proximibacter danicus</name>
    <dbReference type="NCBI Taxonomy" id="2954365"/>
    <lineage>
        <taxon>Bacteria</taxon>
        <taxon>Pseudomonadati</taxon>
        <taxon>Pseudomonadota</taxon>
        <taxon>Betaproteobacteria</taxon>
        <taxon>Candidatus Proximibacter</taxon>
    </lineage>
</organism>
<sequence length="71" mass="8104">STGLFLSLAARNLVDARRNLLTWPLVGLLFAAPNTCGVRTRRRPRKDLASFDTIRSFWRHSRRQDPAAPRS</sequence>
<keyword evidence="1" id="KW-0472">Membrane</keyword>
<evidence type="ECO:0000313" key="3">
    <source>
        <dbReference type="Proteomes" id="UP000886689"/>
    </source>
</evidence>
<accession>A0A9D7PS51</accession>
<reference evidence="2" key="1">
    <citation type="submission" date="2020-10" db="EMBL/GenBank/DDBJ databases">
        <title>Connecting structure to function with the recovery of over 1000 high-quality activated sludge metagenome-assembled genomes encoding full-length rRNA genes using long-read sequencing.</title>
        <authorList>
            <person name="Singleton C.M."/>
            <person name="Petriglieri F."/>
            <person name="Kristensen J.M."/>
            <person name="Kirkegaard R.H."/>
            <person name="Michaelsen T.Y."/>
            <person name="Andersen M.H."/>
            <person name="Karst S.M."/>
            <person name="Dueholm M.S."/>
            <person name="Nielsen P.H."/>
            <person name="Albertsen M."/>
        </authorList>
    </citation>
    <scope>NUCLEOTIDE SEQUENCE</scope>
    <source>
        <strain evidence="2">Hirt_18-Q3-R61-65_BATAC.395</strain>
    </source>
</reference>
<keyword evidence="1" id="KW-1133">Transmembrane helix</keyword>
<evidence type="ECO:0000313" key="2">
    <source>
        <dbReference type="EMBL" id="MBK8524878.1"/>
    </source>
</evidence>
<dbReference type="AlphaFoldDB" id="A0A9D7PS51"/>
<proteinExistence type="predicted"/>
<protein>
    <submittedName>
        <fullName evidence="2">Uncharacterized protein</fullName>
    </submittedName>
</protein>
<comment type="caution">
    <text evidence="2">The sequence shown here is derived from an EMBL/GenBank/DDBJ whole genome shotgun (WGS) entry which is preliminary data.</text>
</comment>
<gene>
    <name evidence="2" type="ORF">IPL58_12865</name>
</gene>
<name>A0A9D7PS51_9PROT</name>
<keyword evidence="1" id="KW-0812">Transmembrane</keyword>
<dbReference type="EMBL" id="JADJUC010000017">
    <property type="protein sequence ID" value="MBK8524878.1"/>
    <property type="molecule type" value="Genomic_DNA"/>
</dbReference>
<dbReference type="Proteomes" id="UP000886689">
    <property type="component" value="Unassembled WGS sequence"/>
</dbReference>
<feature type="non-terminal residue" evidence="2">
    <location>
        <position position="1"/>
    </location>
</feature>
<feature type="transmembrane region" description="Helical" evidence="1">
    <location>
        <begin position="20"/>
        <end position="38"/>
    </location>
</feature>
<evidence type="ECO:0000256" key="1">
    <source>
        <dbReference type="SAM" id="Phobius"/>
    </source>
</evidence>